<feature type="chain" id="PRO_5011508681" description="40-residue YVTN family beta-propeller repeat-containing protein" evidence="1">
    <location>
        <begin position="32"/>
        <end position="414"/>
    </location>
</feature>
<evidence type="ECO:0000256" key="1">
    <source>
        <dbReference type="SAM" id="SignalP"/>
    </source>
</evidence>
<dbReference type="InterPro" id="IPR015943">
    <property type="entry name" value="WD40/YVTN_repeat-like_dom_sf"/>
</dbReference>
<dbReference type="AlphaFoldDB" id="A0A1H8JDA2"/>
<organism evidence="2 3">
    <name type="scientific">Loktanella fryxellensis</name>
    <dbReference type="NCBI Taxonomy" id="245187"/>
    <lineage>
        <taxon>Bacteria</taxon>
        <taxon>Pseudomonadati</taxon>
        <taxon>Pseudomonadota</taxon>
        <taxon>Alphaproteobacteria</taxon>
        <taxon>Rhodobacterales</taxon>
        <taxon>Roseobacteraceae</taxon>
        <taxon>Loktanella</taxon>
    </lineage>
</organism>
<evidence type="ECO:0008006" key="4">
    <source>
        <dbReference type="Google" id="ProtNLM"/>
    </source>
</evidence>
<sequence length="414" mass="42580">MTHTSPKRSLLWATVALTGALTGALAMGAAAQENDQEDEVGLTHYRLFVGDHADNVVRAIELEDGADAGTFEIAQTPALTPSDSGRTLFAVQGDAGTVATIDTGIAFEDHGDHADISVTDAALLPATIDGTTPAHVIEGSGTIAIFDDGSGDVTLFSEGDLTTEGFAPATIPTGAAHHGLAAPMGDYLVVSVPAEDPEAPRVGLRVIDTAGNAVGEVVDCPGVHGQAQSARVFAFGCQDGIVLATPGAGAEPPVLEHISTTDLGEGNVSTLKGGKAMQFFLGNFGADAVVVIEPGSDDPFNVIPLPTRRVDFALDPAKAQNAYILTEDGQLHLLDVLKGEIIQSARVTAPYSMDGEWRDPRPRLAVAGDHIAITDPNAGLIRVISTATLEEERTIPVAGTPYTIVAVGGSGATD</sequence>
<keyword evidence="3" id="KW-1185">Reference proteome</keyword>
<feature type="signal peptide" evidence="1">
    <location>
        <begin position="1"/>
        <end position="31"/>
    </location>
</feature>
<proteinExistence type="predicted"/>
<dbReference type="SUPFAM" id="SSF50969">
    <property type="entry name" value="YVTN repeat-like/Quinoprotein amine dehydrogenase"/>
    <property type="match status" value="1"/>
</dbReference>
<reference evidence="2 3" key="1">
    <citation type="submission" date="2016-10" db="EMBL/GenBank/DDBJ databases">
        <authorList>
            <person name="de Groot N.N."/>
        </authorList>
    </citation>
    <scope>NUCLEOTIDE SEQUENCE [LARGE SCALE GENOMIC DNA]</scope>
    <source>
        <strain evidence="2 3">DSM 16213</strain>
    </source>
</reference>
<dbReference type="PANTHER" id="PTHR47197">
    <property type="entry name" value="PROTEIN NIRF"/>
    <property type="match status" value="1"/>
</dbReference>
<dbReference type="RefSeq" id="WP_177174709.1">
    <property type="nucleotide sequence ID" value="NZ_FOCI01000036.1"/>
</dbReference>
<dbReference type="Proteomes" id="UP000199585">
    <property type="component" value="Unassembled WGS sequence"/>
</dbReference>
<dbReference type="PANTHER" id="PTHR47197:SF3">
    <property type="entry name" value="DIHYDRO-HEME D1 DEHYDROGENASE"/>
    <property type="match status" value="1"/>
</dbReference>
<protein>
    <recommendedName>
        <fullName evidence="4">40-residue YVTN family beta-propeller repeat-containing protein</fullName>
    </recommendedName>
</protein>
<dbReference type="Gene3D" id="2.130.10.10">
    <property type="entry name" value="YVTN repeat-like/Quinoprotein amine dehydrogenase"/>
    <property type="match status" value="2"/>
</dbReference>
<keyword evidence="1" id="KW-0732">Signal</keyword>
<evidence type="ECO:0000313" key="3">
    <source>
        <dbReference type="Proteomes" id="UP000199585"/>
    </source>
</evidence>
<name>A0A1H8JDA2_9RHOB</name>
<evidence type="ECO:0000313" key="2">
    <source>
        <dbReference type="EMBL" id="SEN78784.1"/>
    </source>
</evidence>
<dbReference type="InterPro" id="IPR051200">
    <property type="entry name" value="Host-pathogen_enzymatic-act"/>
</dbReference>
<gene>
    <name evidence="2" type="ORF">SAMN04488003_13613</name>
</gene>
<accession>A0A1H8JDA2</accession>
<dbReference type="InterPro" id="IPR011044">
    <property type="entry name" value="Quino_amine_DH_bsu"/>
</dbReference>
<dbReference type="EMBL" id="FOCI01000036">
    <property type="protein sequence ID" value="SEN78784.1"/>
    <property type="molecule type" value="Genomic_DNA"/>
</dbReference>
<dbReference type="STRING" id="245187.SAMN04488003_13613"/>